<keyword evidence="1" id="KW-0472">Membrane</keyword>
<accession>A0ABX0ZEY4</accession>
<keyword evidence="3" id="KW-1185">Reference proteome</keyword>
<gene>
    <name evidence="2" type="ORF">HCJ94_28515</name>
</gene>
<evidence type="ECO:0000313" key="3">
    <source>
        <dbReference type="Proteomes" id="UP000783871"/>
    </source>
</evidence>
<dbReference type="RefSeq" id="WP_168004108.1">
    <property type="nucleotide sequence ID" value="NZ_JAATEO010000059.1"/>
</dbReference>
<evidence type="ECO:0000256" key="1">
    <source>
        <dbReference type="SAM" id="Phobius"/>
    </source>
</evidence>
<reference evidence="2 3" key="1">
    <citation type="submission" date="2020-03" db="EMBL/GenBank/DDBJ databases">
        <title>WGS of actinomycetes isolated from Thailand.</title>
        <authorList>
            <person name="Thawai C."/>
        </authorList>
    </citation>
    <scope>NUCLEOTIDE SEQUENCE [LARGE SCALE GENOMIC DNA]</scope>
    <source>
        <strain evidence="2 3">HSS6-12</strain>
    </source>
</reference>
<feature type="transmembrane region" description="Helical" evidence="1">
    <location>
        <begin position="83"/>
        <end position="102"/>
    </location>
</feature>
<keyword evidence="1" id="KW-1133">Transmembrane helix</keyword>
<proteinExistence type="predicted"/>
<organism evidence="2 3">
    <name type="scientific">Micromonospora thermarum</name>
    <dbReference type="NCBI Taxonomy" id="2720024"/>
    <lineage>
        <taxon>Bacteria</taxon>
        <taxon>Bacillati</taxon>
        <taxon>Actinomycetota</taxon>
        <taxon>Actinomycetes</taxon>
        <taxon>Micromonosporales</taxon>
        <taxon>Micromonosporaceae</taxon>
        <taxon>Micromonospora</taxon>
    </lineage>
</organism>
<keyword evidence="1" id="KW-0812">Transmembrane</keyword>
<dbReference type="EMBL" id="JAATEO010000059">
    <property type="protein sequence ID" value="NJP35799.1"/>
    <property type="molecule type" value="Genomic_DNA"/>
</dbReference>
<evidence type="ECO:0008006" key="4">
    <source>
        <dbReference type="Google" id="ProtNLM"/>
    </source>
</evidence>
<dbReference type="Proteomes" id="UP000783871">
    <property type="component" value="Unassembled WGS sequence"/>
</dbReference>
<name>A0ABX0ZEY4_9ACTN</name>
<feature type="transmembrane region" description="Helical" evidence="1">
    <location>
        <begin position="131"/>
        <end position="151"/>
    </location>
</feature>
<evidence type="ECO:0000313" key="2">
    <source>
        <dbReference type="EMBL" id="NJP35799.1"/>
    </source>
</evidence>
<comment type="caution">
    <text evidence="2">The sequence shown here is derived from an EMBL/GenBank/DDBJ whole genome shotgun (WGS) entry which is preliminary data.</text>
</comment>
<feature type="transmembrane region" description="Helical" evidence="1">
    <location>
        <begin position="48"/>
        <end position="71"/>
    </location>
</feature>
<protein>
    <recommendedName>
        <fullName evidence="4">DUF2269 domain-containing protein</fullName>
    </recommendedName>
</protein>
<feature type="transmembrane region" description="Helical" evidence="1">
    <location>
        <begin position="12"/>
        <end position="36"/>
    </location>
</feature>
<sequence>MTPRLRKFALTAHVTFSVGWLGAVAVFLALAVAGLASRDAQSVQASYLAGKLITWSVIVPLSLASLLTGLIQSLGTTWGLFRHYWVVVKLLLNVFATAVLFVHTQPIDHMARVAVQATLSGGDLGRMRIQLVVAAAAGLLVLLVTTALSVYKPRGVTRYGWRKQHEQGTARSA</sequence>